<dbReference type="GeneID" id="37198465"/>
<protein>
    <submittedName>
        <fullName evidence="1">Uncharacterized protein</fullName>
    </submittedName>
</protein>
<reference evidence="1 2" key="1">
    <citation type="submission" date="2018-02" db="EMBL/GenBank/DDBJ databases">
        <title>The genomes of Aspergillus section Nigri reveals drivers in fungal speciation.</title>
        <authorList>
            <consortium name="DOE Joint Genome Institute"/>
            <person name="Vesth T.C."/>
            <person name="Nybo J."/>
            <person name="Theobald S."/>
            <person name="Brandl J."/>
            <person name="Frisvad J.C."/>
            <person name="Nielsen K.F."/>
            <person name="Lyhne E.K."/>
            <person name="Kogle M.E."/>
            <person name="Kuo A."/>
            <person name="Riley R."/>
            <person name="Clum A."/>
            <person name="Nolan M."/>
            <person name="Lipzen A."/>
            <person name="Salamov A."/>
            <person name="Henrissat B."/>
            <person name="Wiebenga A."/>
            <person name="De vries R.P."/>
            <person name="Grigoriev I.V."/>
            <person name="Mortensen U.H."/>
            <person name="Andersen M.R."/>
            <person name="Baker S.E."/>
        </authorList>
    </citation>
    <scope>NUCLEOTIDE SEQUENCE [LARGE SCALE GENOMIC DNA]</scope>
    <source>
        <strain evidence="1 2">CBS 101889</strain>
    </source>
</reference>
<dbReference type="VEuPathDB" id="FungiDB:BO97DRAFT_398179"/>
<dbReference type="Proteomes" id="UP000248961">
    <property type="component" value="Unassembled WGS sequence"/>
</dbReference>
<evidence type="ECO:0000313" key="1">
    <source>
        <dbReference type="EMBL" id="RAL08430.1"/>
    </source>
</evidence>
<sequence>MDREEADPNTQREVDVLILDYLLCTAIELLICHGRARIEGQRQDYQDIDWYISTVETIRTVLLDPDILSNDICTKDRLLKFTVTFCQRYDFLQNRDPEATAMTLLVNFLALCEGAESLPALRDAIFAHLIMEAASEELAATDSQPIPEYDECIHRVHEAIGQTLQSKGKRDYLKYFQPSCDLPLEVHIQSMSNKLPTAQLVSAVFDFLIDLMKSLNPPVLLQLERGKLDGLTREETRRLKDKIGI</sequence>
<dbReference type="EMBL" id="KZ824314">
    <property type="protein sequence ID" value="RAL08430.1"/>
    <property type="molecule type" value="Genomic_DNA"/>
</dbReference>
<keyword evidence="2" id="KW-1185">Reference proteome</keyword>
<dbReference type="AlphaFoldDB" id="A0A395HKY6"/>
<name>A0A395HKY6_ASPHC</name>
<organism evidence="1 2">
    <name type="scientific">Aspergillus homomorphus (strain CBS 101889)</name>
    <dbReference type="NCBI Taxonomy" id="1450537"/>
    <lineage>
        <taxon>Eukaryota</taxon>
        <taxon>Fungi</taxon>
        <taxon>Dikarya</taxon>
        <taxon>Ascomycota</taxon>
        <taxon>Pezizomycotina</taxon>
        <taxon>Eurotiomycetes</taxon>
        <taxon>Eurotiomycetidae</taxon>
        <taxon>Eurotiales</taxon>
        <taxon>Aspergillaceae</taxon>
        <taxon>Aspergillus</taxon>
        <taxon>Aspergillus subgen. Circumdati</taxon>
    </lineage>
</organism>
<proteinExistence type="predicted"/>
<dbReference type="RefSeq" id="XP_025547584.1">
    <property type="nucleotide sequence ID" value="XM_025694176.1"/>
</dbReference>
<gene>
    <name evidence="1" type="ORF">BO97DRAFT_398179</name>
</gene>
<accession>A0A395HKY6</accession>
<evidence type="ECO:0000313" key="2">
    <source>
        <dbReference type="Proteomes" id="UP000248961"/>
    </source>
</evidence>
<dbReference type="OrthoDB" id="4149149at2759"/>